<name>A0A7T5EHK8_9BACL</name>
<keyword evidence="1" id="KW-0812">Transmembrane</keyword>
<feature type="transmembrane region" description="Helical" evidence="1">
    <location>
        <begin position="39"/>
        <end position="61"/>
    </location>
</feature>
<dbReference type="Proteomes" id="UP000595847">
    <property type="component" value="Chromosome"/>
</dbReference>
<gene>
    <name evidence="2" type="ORF">JD108_12500</name>
    <name evidence="3" type="ORF">KDJ56_12445</name>
</gene>
<keyword evidence="5" id="KW-1185">Reference proteome</keyword>
<keyword evidence="1" id="KW-1133">Transmembrane helix</keyword>
<evidence type="ECO:0000313" key="5">
    <source>
        <dbReference type="Proteomes" id="UP000677234"/>
    </source>
</evidence>
<evidence type="ECO:0000313" key="4">
    <source>
        <dbReference type="Proteomes" id="UP000595847"/>
    </source>
</evidence>
<dbReference type="Pfam" id="PF10966">
    <property type="entry name" value="DUF2768"/>
    <property type="match status" value="1"/>
</dbReference>
<dbReference type="KEGG" id="bcop:JD108_12500"/>
<dbReference type="RefSeq" id="WP_198826402.1">
    <property type="nucleotide sequence ID" value="NZ_CP066308.1"/>
</dbReference>
<dbReference type="EMBL" id="CP066308">
    <property type="protein sequence ID" value="QQE72769.1"/>
    <property type="molecule type" value="Genomic_DNA"/>
</dbReference>
<accession>A0A7T5EHK8</accession>
<feature type="transmembrane region" description="Helical" evidence="1">
    <location>
        <begin position="6"/>
        <end position="27"/>
    </location>
</feature>
<reference evidence="2 4" key="1">
    <citation type="submission" date="2020-12" db="EMBL/GenBank/DDBJ databases">
        <title>strain FJAT-54423T represents a novel species of the genus Brevibacillus.</title>
        <authorList>
            <person name="Tang R."/>
        </authorList>
    </citation>
    <scope>NUCLEOTIDE SEQUENCE [LARGE SCALE GENOMIC DNA]</scope>
    <source>
        <strain evidence="2 4">FJAT-54423</strain>
    </source>
</reference>
<reference evidence="3" key="2">
    <citation type="submission" date="2021-04" db="EMBL/GenBank/DDBJ databases">
        <title>Brevibacillus composti FJAT-54423, complete genome.</title>
        <authorList>
            <person name="Tang R."/>
        </authorList>
    </citation>
    <scope>NUCLEOTIDE SEQUENCE</scope>
    <source>
        <strain evidence="3">FJAT-54424</strain>
    </source>
</reference>
<protein>
    <submittedName>
        <fullName evidence="2">DUF2768 domain-containing protein</fullName>
    </submittedName>
</protein>
<keyword evidence="1" id="KW-0472">Membrane</keyword>
<dbReference type="InterPro" id="IPR020076">
    <property type="entry name" value="DUF2768"/>
</dbReference>
<organism evidence="2 4">
    <name type="scientific">Brevibacillus composti</name>
    <dbReference type="NCBI Taxonomy" id="2796470"/>
    <lineage>
        <taxon>Bacteria</taxon>
        <taxon>Bacillati</taxon>
        <taxon>Bacillota</taxon>
        <taxon>Bacilli</taxon>
        <taxon>Bacillales</taxon>
        <taxon>Paenibacillaceae</taxon>
        <taxon>Brevibacillus</taxon>
    </lineage>
</organism>
<evidence type="ECO:0000313" key="2">
    <source>
        <dbReference type="EMBL" id="QQE72769.1"/>
    </source>
</evidence>
<proteinExistence type="predicted"/>
<sequence length="62" mass="6997">MPIDPMTKMNISLAAIALMFVCNFLMIFARKTANGLLRFLLKTVAFLMLLVTFVMIIIVIFA</sequence>
<dbReference type="Proteomes" id="UP000677234">
    <property type="component" value="Chromosome"/>
</dbReference>
<dbReference type="AlphaFoldDB" id="A0A7T5EHK8"/>
<evidence type="ECO:0000256" key="1">
    <source>
        <dbReference type="SAM" id="Phobius"/>
    </source>
</evidence>
<dbReference type="EMBL" id="CP073708">
    <property type="protein sequence ID" value="QUO39847.1"/>
    <property type="molecule type" value="Genomic_DNA"/>
</dbReference>
<evidence type="ECO:0000313" key="3">
    <source>
        <dbReference type="EMBL" id="QUO39847.1"/>
    </source>
</evidence>